<sequence>MDPAPSHEAPSADSPFCQVEPTLRLDDLLEACLERLAEVAPLDDARRLREFLPPSQPQHTPFLLAELVKLDMAAAAEMGRDPCLDWYLGALPDLLSADRLPFDLVIEEYQLRRENGHDPKQSEYAERFPQHAGLLGRFSCNAETVAPTAKKPAAPDELVAGDEIDDFVIVQELGSGAFARVYLARQVSMQRLVALKVSAGKGDEPRALAQFDHPNIVRVYDQRALNDGTTHLLYMQYLPGGTLADVVKRVQWAGAAACNGGVLLDAVDDNLLDAAQQPPESSTLRTWLAEASWPVTVAWIGVQLARALDDSHRRGVFHRDVKPANVLISAEGIPKLADFNVSFAGAAGRAGAAATLGGSIGYMAPEHLAAIGGLPGTDPSDVAERADLYSLAVLLWELWQGRRPFDVTGTADSWTDALALQIVSRESDLVEPTCVGHSSEGVLEQTLRETLNNSPNERPESGAELAGRLQLALHPEAAALFDPPPCSWRRKALAAPSVLVIASAVLLPNIAAGLFNYFYNDRNIVENFSAMKGFFVALSTTVNCIAFPVGGVLAAYYGLPVARSIGRAKQGGEATPAEIDNLFRLCHRGALLGGVLWGIASLVFPIALSLRFPTDFPLEEAAHFCLSLLICGGVASVYPYFLLVTLASAVYYPRLVRRSMTDAKFDKRGEYLRRHGELYLFAAAIIPLLAIVLLVSRDDVQRQKDMVVYGVMATFVGLYAAFSAYRYVLQVWGTMAPVLSQQRSSAAPGLDS</sequence>
<feature type="binding site" evidence="5">
    <location>
        <position position="201"/>
    </location>
    <ligand>
        <name>ATP</name>
        <dbReference type="ChEBI" id="CHEBI:30616"/>
    </ligand>
</feature>
<keyword evidence="4 5" id="KW-0067">ATP-binding</keyword>
<feature type="transmembrane region" description="Helical" evidence="6">
    <location>
        <begin position="707"/>
        <end position="725"/>
    </location>
</feature>
<proteinExistence type="predicted"/>
<feature type="transmembrane region" description="Helical" evidence="6">
    <location>
        <begin position="621"/>
        <end position="652"/>
    </location>
</feature>
<dbReference type="Pfam" id="PF00069">
    <property type="entry name" value="Pkinase"/>
    <property type="match status" value="1"/>
</dbReference>
<name>A0A5C6AER6_9BACT</name>
<keyword evidence="3 8" id="KW-0418">Kinase</keyword>
<dbReference type="PROSITE" id="PS00107">
    <property type="entry name" value="PROTEIN_KINASE_ATP"/>
    <property type="match status" value="1"/>
</dbReference>
<comment type="caution">
    <text evidence="8">The sequence shown here is derived from an EMBL/GenBank/DDBJ whole genome shotgun (WGS) entry which is preliminary data.</text>
</comment>
<gene>
    <name evidence="8" type="primary">prkC_6</name>
    <name evidence="8" type="ORF">Pla108_20610</name>
</gene>
<dbReference type="EC" id="2.7.11.1" evidence="8"/>
<dbReference type="GO" id="GO:0005524">
    <property type="term" value="F:ATP binding"/>
    <property type="evidence" value="ECO:0007669"/>
    <property type="project" value="UniProtKB-UniRule"/>
</dbReference>
<keyword evidence="2 5" id="KW-0547">Nucleotide-binding</keyword>
<evidence type="ECO:0000256" key="3">
    <source>
        <dbReference type="ARBA" id="ARBA00022777"/>
    </source>
</evidence>
<dbReference type="InterPro" id="IPR017441">
    <property type="entry name" value="Protein_kinase_ATP_BS"/>
</dbReference>
<feature type="transmembrane region" description="Helical" evidence="6">
    <location>
        <begin position="590"/>
        <end position="609"/>
    </location>
</feature>
<dbReference type="PANTHER" id="PTHR43289">
    <property type="entry name" value="MITOGEN-ACTIVATED PROTEIN KINASE KINASE KINASE 20-RELATED"/>
    <property type="match status" value="1"/>
</dbReference>
<feature type="transmembrane region" description="Helical" evidence="6">
    <location>
        <begin position="678"/>
        <end position="695"/>
    </location>
</feature>
<evidence type="ECO:0000256" key="5">
    <source>
        <dbReference type="PROSITE-ProRule" id="PRU10141"/>
    </source>
</evidence>
<dbReference type="Gene3D" id="1.10.510.10">
    <property type="entry name" value="Transferase(Phosphotransferase) domain 1"/>
    <property type="match status" value="2"/>
</dbReference>
<dbReference type="InterPro" id="IPR011009">
    <property type="entry name" value="Kinase-like_dom_sf"/>
</dbReference>
<dbReference type="RefSeq" id="WP_146444799.1">
    <property type="nucleotide sequence ID" value="NZ_SJPR01000002.1"/>
</dbReference>
<dbReference type="SUPFAM" id="SSF56112">
    <property type="entry name" value="Protein kinase-like (PK-like)"/>
    <property type="match status" value="1"/>
</dbReference>
<dbReference type="PANTHER" id="PTHR43289:SF34">
    <property type="entry name" value="SERINE_THREONINE-PROTEIN KINASE YBDM-RELATED"/>
    <property type="match status" value="1"/>
</dbReference>
<accession>A0A5C6AER6</accession>
<dbReference type="PROSITE" id="PS50011">
    <property type="entry name" value="PROTEIN_KINASE_DOM"/>
    <property type="match status" value="1"/>
</dbReference>
<evidence type="ECO:0000256" key="4">
    <source>
        <dbReference type="ARBA" id="ARBA00022840"/>
    </source>
</evidence>
<feature type="domain" description="Protein kinase" evidence="7">
    <location>
        <begin position="167"/>
        <end position="477"/>
    </location>
</feature>
<evidence type="ECO:0000313" key="9">
    <source>
        <dbReference type="Proteomes" id="UP000317421"/>
    </source>
</evidence>
<evidence type="ECO:0000256" key="6">
    <source>
        <dbReference type="SAM" id="Phobius"/>
    </source>
</evidence>
<dbReference type="CDD" id="cd14014">
    <property type="entry name" value="STKc_PknB_like"/>
    <property type="match status" value="1"/>
</dbReference>
<keyword evidence="6" id="KW-0812">Transmembrane</keyword>
<organism evidence="8 9">
    <name type="scientific">Botrimarina colliarenosi</name>
    <dbReference type="NCBI Taxonomy" id="2528001"/>
    <lineage>
        <taxon>Bacteria</taxon>
        <taxon>Pseudomonadati</taxon>
        <taxon>Planctomycetota</taxon>
        <taxon>Planctomycetia</taxon>
        <taxon>Pirellulales</taxon>
        <taxon>Lacipirellulaceae</taxon>
        <taxon>Botrimarina</taxon>
    </lineage>
</organism>
<keyword evidence="1 8" id="KW-0808">Transferase</keyword>
<dbReference type="AlphaFoldDB" id="A0A5C6AER6"/>
<dbReference type="SMART" id="SM00220">
    <property type="entry name" value="S_TKc"/>
    <property type="match status" value="1"/>
</dbReference>
<keyword evidence="6" id="KW-1133">Transmembrane helix</keyword>
<evidence type="ECO:0000256" key="2">
    <source>
        <dbReference type="ARBA" id="ARBA00022741"/>
    </source>
</evidence>
<dbReference type="Proteomes" id="UP000317421">
    <property type="component" value="Unassembled WGS sequence"/>
</dbReference>
<feature type="transmembrane region" description="Helical" evidence="6">
    <location>
        <begin position="498"/>
        <end position="519"/>
    </location>
</feature>
<dbReference type="InterPro" id="IPR000719">
    <property type="entry name" value="Prot_kinase_dom"/>
</dbReference>
<keyword evidence="6" id="KW-0472">Membrane</keyword>
<dbReference type="PROSITE" id="PS00108">
    <property type="entry name" value="PROTEIN_KINASE_ST"/>
    <property type="match status" value="1"/>
</dbReference>
<dbReference type="OrthoDB" id="6111975at2"/>
<protein>
    <submittedName>
        <fullName evidence="8">Serine/threonine-protein kinase PrkC</fullName>
        <ecNumber evidence="8">2.7.11.1</ecNumber>
    </submittedName>
</protein>
<dbReference type="InterPro" id="IPR008271">
    <property type="entry name" value="Ser/Thr_kinase_AS"/>
</dbReference>
<evidence type="ECO:0000256" key="1">
    <source>
        <dbReference type="ARBA" id="ARBA00022679"/>
    </source>
</evidence>
<evidence type="ECO:0000259" key="7">
    <source>
        <dbReference type="PROSITE" id="PS50011"/>
    </source>
</evidence>
<reference evidence="8 9" key="1">
    <citation type="submission" date="2019-02" db="EMBL/GenBank/DDBJ databases">
        <title>Deep-cultivation of Planctomycetes and their phenomic and genomic characterization uncovers novel biology.</title>
        <authorList>
            <person name="Wiegand S."/>
            <person name="Jogler M."/>
            <person name="Boedeker C."/>
            <person name="Pinto D."/>
            <person name="Vollmers J."/>
            <person name="Rivas-Marin E."/>
            <person name="Kohn T."/>
            <person name="Peeters S.H."/>
            <person name="Heuer A."/>
            <person name="Rast P."/>
            <person name="Oberbeckmann S."/>
            <person name="Bunk B."/>
            <person name="Jeske O."/>
            <person name="Meyerdierks A."/>
            <person name="Storesund J.E."/>
            <person name="Kallscheuer N."/>
            <person name="Luecker S."/>
            <person name="Lage O.M."/>
            <person name="Pohl T."/>
            <person name="Merkel B.J."/>
            <person name="Hornburger P."/>
            <person name="Mueller R.-W."/>
            <person name="Bruemmer F."/>
            <person name="Labrenz M."/>
            <person name="Spormann A.M."/>
            <person name="Op Den Camp H."/>
            <person name="Overmann J."/>
            <person name="Amann R."/>
            <person name="Jetten M.S.M."/>
            <person name="Mascher T."/>
            <person name="Medema M.H."/>
            <person name="Devos D.P."/>
            <person name="Kaster A.-K."/>
            <person name="Ovreas L."/>
            <person name="Rohde M."/>
            <person name="Galperin M.Y."/>
            <person name="Jogler C."/>
        </authorList>
    </citation>
    <scope>NUCLEOTIDE SEQUENCE [LARGE SCALE GENOMIC DNA]</scope>
    <source>
        <strain evidence="8 9">Pla108</strain>
    </source>
</reference>
<dbReference type="EMBL" id="SJPR01000002">
    <property type="protein sequence ID" value="TWT97907.1"/>
    <property type="molecule type" value="Genomic_DNA"/>
</dbReference>
<dbReference type="GO" id="GO:0004674">
    <property type="term" value="F:protein serine/threonine kinase activity"/>
    <property type="evidence" value="ECO:0007669"/>
    <property type="project" value="UniProtKB-EC"/>
</dbReference>
<evidence type="ECO:0000313" key="8">
    <source>
        <dbReference type="EMBL" id="TWT97907.1"/>
    </source>
</evidence>
<keyword evidence="9" id="KW-1185">Reference proteome</keyword>
<feature type="transmembrane region" description="Helical" evidence="6">
    <location>
        <begin position="534"/>
        <end position="559"/>
    </location>
</feature>